<dbReference type="InterPro" id="IPR050955">
    <property type="entry name" value="Plant_Biomass_Hydrol_Est"/>
</dbReference>
<dbReference type="GO" id="GO:0045493">
    <property type="term" value="P:xylan catabolic process"/>
    <property type="evidence" value="ECO:0007669"/>
    <property type="project" value="UniProtKB-UniRule"/>
</dbReference>
<dbReference type="InterPro" id="IPR029058">
    <property type="entry name" value="AB_hydrolase_fold"/>
</dbReference>
<keyword evidence="6 15" id="KW-0719">Serine esterase</keyword>
<dbReference type="AlphaFoldDB" id="A0A2I2G6W5"/>
<keyword evidence="11" id="KW-0325">Glycoprotein</keyword>
<dbReference type="EC" id="3.1.1.-" evidence="15"/>
<dbReference type="Gene3D" id="3.40.50.1820">
    <property type="entry name" value="alpha/beta hydrolase"/>
    <property type="match status" value="1"/>
</dbReference>
<comment type="subunit">
    <text evidence="5">Monomer.</text>
</comment>
<comment type="function">
    <text evidence="15">Esterase involved in the hydrolysis of xylan, a major structural heterogeneous polysaccharide found in plant biomass representing the second most abundant polysaccharide in the biosphere, after cellulose.</text>
</comment>
<reference evidence="16 17" key="1">
    <citation type="submission" date="2016-12" db="EMBL/GenBank/DDBJ databases">
        <title>The genomes of Aspergillus section Nigri reveals drivers in fungal speciation.</title>
        <authorList>
            <consortium name="DOE Joint Genome Institute"/>
            <person name="Vesth T.C."/>
            <person name="Nybo J."/>
            <person name="Theobald S."/>
            <person name="Brandl J."/>
            <person name="Frisvad J.C."/>
            <person name="Nielsen K.F."/>
            <person name="Lyhne E.K."/>
            <person name="Kogle M.E."/>
            <person name="Kuo A."/>
            <person name="Riley R."/>
            <person name="Clum A."/>
            <person name="Nolan M."/>
            <person name="Lipzen A."/>
            <person name="Salamov A."/>
            <person name="Henrissat B."/>
            <person name="Wiebenga A."/>
            <person name="De Vries R.P."/>
            <person name="Grigoriev I.V."/>
            <person name="Mortensen U.H."/>
            <person name="Andersen M.R."/>
            <person name="Baker S.E."/>
        </authorList>
    </citation>
    <scope>NUCLEOTIDE SEQUENCE [LARGE SCALE GENOMIC DNA]</scope>
    <source>
        <strain evidence="16 17">IBT 23096</strain>
    </source>
</reference>
<dbReference type="Pfam" id="PF10503">
    <property type="entry name" value="Esterase_PHB"/>
    <property type="match status" value="1"/>
</dbReference>
<evidence type="ECO:0000256" key="10">
    <source>
        <dbReference type="ARBA" id="ARBA00023001"/>
    </source>
</evidence>
<dbReference type="PANTHER" id="PTHR43037:SF3">
    <property type="entry name" value="FERULOYL ESTERASE B"/>
    <property type="match status" value="1"/>
</dbReference>
<evidence type="ECO:0000256" key="11">
    <source>
        <dbReference type="ARBA" id="ARBA00023180"/>
    </source>
</evidence>
<evidence type="ECO:0000256" key="5">
    <source>
        <dbReference type="ARBA" id="ARBA00011245"/>
    </source>
</evidence>
<dbReference type="Proteomes" id="UP000234275">
    <property type="component" value="Unassembled WGS sequence"/>
</dbReference>
<dbReference type="GO" id="GO:0046555">
    <property type="term" value="F:acetylxylan esterase activity"/>
    <property type="evidence" value="ECO:0007669"/>
    <property type="project" value="UniProtKB-EC"/>
</dbReference>
<keyword evidence="7 15" id="KW-0964">Secreted</keyword>
<dbReference type="PANTHER" id="PTHR43037">
    <property type="entry name" value="UNNAMED PRODUCT-RELATED"/>
    <property type="match status" value="1"/>
</dbReference>
<comment type="similarity">
    <text evidence="4">Belongs to the carbohydrate esterase 1 (CE1) family. AxeA subfamily.</text>
</comment>
<dbReference type="SUPFAM" id="SSF53474">
    <property type="entry name" value="alpha/beta-Hydrolases"/>
    <property type="match status" value="2"/>
</dbReference>
<dbReference type="GO" id="GO:0030245">
    <property type="term" value="P:cellulose catabolic process"/>
    <property type="evidence" value="ECO:0007669"/>
    <property type="project" value="UniProtKB-KW"/>
</dbReference>
<keyword evidence="17" id="KW-1185">Reference proteome</keyword>
<dbReference type="EMBL" id="MSFO01000004">
    <property type="protein sequence ID" value="PLB48616.1"/>
    <property type="molecule type" value="Genomic_DNA"/>
</dbReference>
<feature type="chain" id="PRO_5029036151" description="Carboxylic ester hydrolase" evidence="15">
    <location>
        <begin position="20"/>
        <end position="293"/>
    </location>
</feature>
<comment type="function">
    <text evidence="14">Acetylxylan esterase involved in the hydrolysis of xylan, a major structural heterogeneous polysaccharide found in plant biomass representing the second most abundant polysaccharide in the biosphere, after cellulose. Degrades acetylated xylans by cleaving acetyl side groups from the hetero-xylan backbone.</text>
</comment>
<evidence type="ECO:0000313" key="16">
    <source>
        <dbReference type="EMBL" id="PLB48616.1"/>
    </source>
</evidence>
<dbReference type="InterPro" id="IPR010126">
    <property type="entry name" value="Esterase_phb"/>
</dbReference>
<comment type="caution">
    <text evidence="16">The sequence shown here is derived from an EMBL/GenBank/DDBJ whole genome shotgun (WGS) entry which is preliminary data.</text>
</comment>
<dbReference type="RefSeq" id="XP_024703918.1">
    <property type="nucleotide sequence ID" value="XM_024853206.1"/>
</dbReference>
<feature type="signal peptide" evidence="15">
    <location>
        <begin position="1"/>
        <end position="19"/>
    </location>
</feature>
<dbReference type="GeneID" id="36560904"/>
<organism evidence="16 17">
    <name type="scientific">Aspergillus steynii IBT 23096</name>
    <dbReference type="NCBI Taxonomy" id="1392250"/>
    <lineage>
        <taxon>Eukaryota</taxon>
        <taxon>Fungi</taxon>
        <taxon>Dikarya</taxon>
        <taxon>Ascomycota</taxon>
        <taxon>Pezizomycotina</taxon>
        <taxon>Eurotiomycetes</taxon>
        <taxon>Eurotiomycetidae</taxon>
        <taxon>Eurotiales</taxon>
        <taxon>Aspergillaceae</taxon>
        <taxon>Aspergillus</taxon>
        <taxon>Aspergillus subgen. Circumdati</taxon>
    </lineage>
</organism>
<dbReference type="UniPathway" id="UPA00114"/>
<evidence type="ECO:0000256" key="4">
    <source>
        <dbReference type="ARBA" id="ARBA00007052"/>
    </source>
</evidence>
<evidence type="ECO:0000256" key="3">
    <source>
        <dbReference type="ARBA" id="ARBA00004851"/>
    </source>
</evidence>
<name>A0A2I2G6W5_9EURO</name>
<evidence type="ECO:0000256" key="7">
    <source>
        <dbReference type="ARBA" id="ARBA00022525"/>
    </source>
</evidence>
<proteinExistence type="inferred from homology"/>
<evidence type="ECO:0000256" key="8">
    <source>
        <dbReference type="ARBA" id="ARBA00022729"/>
    </source>
</evidence>
<dbReference type="OrthoDB" id="2425929at2759"/>
<gene>
    <name evidence="16" type="ORF">P170DRAFT_474971</name>
</gene>
<dbReference type="VEuPathDB" id="FungiDB:P170DRAFT_474971"/>
<keyword evidence="8 15" id="KW-0732">Signal</keyword>
<accession>A0A2I2G6W5</accession>
<comment type="subcellular location">
    <subcellularLocation>
        <location evidence="2 15">Secreted</location>
    </subcellularLocation>
</comment>
<dbReference type="NCBIfam" id="TIGR01840">
    <property type="entry name" value="esterase_phb"/>
    <property type="match status" value="1"/>
</dbReference>
<dbReference type="STRING" id="1392250.A0A2I2G6W5"/>
<evidence type="ECO:0000313" key="17">
    <source>
        <dbReference type="Proteomes" id="UP000234275"/>
    </source>
</evidence>
<evidence type="ECO:0000256" key="9">
    <source>
        <dbReference type="ARBA" id="ARBA00022801"/>
    </source>
</evidence>
<keyword evidence="13 15" id="KW-0624">Polysaccharide degradation</keyword>
<keyword evidence="10" id="KW-0136">Cellulose degradation</keyword>
<evidence type="ECO:0000256" key="13">
    <source>
        <dbReference type="ARBA" id="ARBA00023326"/>
    </source>
</evidence>
<comment type="pathway">
    <text evidence="3">Glycan degradation; xylan degradation.</text>
</comment>
<comment type="catalytic activity">
    <reaction evidence="1">
        <text>Deacetylation of xylans and xylo-oligosaccharides.</text>
        <dbReference type="EC" id="3.1.1.72"/>
    </reaction>
</comment>
<sequence>MPPFYILCSLLCLLGTTSAAILRLVPSFGDNPGRDRMYIYVPDTLPDNPAIVVALHGCLGSAPSYYRQNDIADAADKHGFITIYPGSTRDSNCWDVNTVPSLTHNGGSDSLSIVNMVKYTLDKYSGDASRVFVTGSSSGAMMTQSLVAAYPDIFSAGAAFSGLPYGCLKGSPGSSPFSSDPACAAGEVIKTGQEWAALVDQAYPGWNGEYPKLQVWHGTADNVISHQSLVEEQKQWSTVFGVSLSKNVSNTPETGYTQYVYGDGGRFVAYSAKGVGHVVPTHVDSILEWFGII</sequence>
<evidence type="ECO:0000256" key="12">
    <source>
        <dbReference type="ARBA" id="ARBA00023277"/>
    </source>
</evidence>
<protein>
    <recommendedName>
        <fullName evidence="15">Carboxylic ester hydrolase</fullName>
        <ecNumber evidence="15">3.1.1.-</ecNumber>
    </recommendedName>
</protein>
<evidence type="ECO:0000256" key="2">
    <source>
        <dbReference type="ARBA" id="ARBA00004613"/>
    </source>
</evidence>
<evidence type="ECO:0000256" key="14">
    <source>
        <dbReference type="ARBA" id="ARBA00037069"/>
    </source>
</evidence>
<dbReference type="GO" id="GO:0005576">
    <property type="term" value="C:extracellular region"/>
    <property type="evidence" value="ECO:0007669"/>
    <property type="project" value="UniProtKB-SubCell"/>
</dbReference>
<evidence type="ECO:0000256" key="1">
    <source>
        <dbReference type="ARBA" id="ARBA00001691"/>
    </source>
</evidence>
<evidence type="ECO:0000256" key="15">
    <source>
        <dbReference type="RuleBase" id="RU367147"/>
    </source>
</evidence>
<keyword evidence="9 15" id="KW-0378">Hydrolase</keyword>
<keyword evidence="12 15" id="KW-0119">Carbohydrate metabolism</keyword>
<evidence type="ECO:0000256" key="6">
    <source>
        <dbReference type="ARBA" id="ARBA00022487"/>
    </source>
</evidence>